<keyword evidence="2" id="KW-1133">Transmembrane helix</keyword>
<feature type="domain" description="Toxin VasX N-terminal region" evidence="3">
    <location>
        <begin position="9"/>
        <end position="161"/>
    </location>
</feature>
<keyword evidence="2" id="KW-0472">Membrane</keyword>
<keyword evidence="2" id="KW-0812">Transmembrane</keyword>
<feature type="transmembrane region" description="Helical" evidence="2">
    <location>
        <begin position="721"/>
        <end position="741"/>
    </location>
</feature>
<dbReference type="Proteomes" id="UP001549184">
    <property type="component" value="Unassembled WGS sequence"/>
</dbReference>
<accession>A0ABV2K3W3</accession>
<dbReference type="CDD" id="cd20706">
    <property type="entry name" value="MIX_II"/>
    <property type="match status" value="1"/>
</dbReference>
<evidence type="ECO:0000256" key="2">
    <source>
        <dbReference type="SAM" id="Phobius"/>
    </source>
</evidence>
<organism evidence="4 5">
    <name type="scientific">Dyella japonica</name>
    <dbReference type="NCBI Taxonomy" id="231455"/>
    <lineage>
        <taxon>Bacteria</taxon>
        <taxon>Pseudomonadati</taxon>
        <taxon>Pseudomonadota</taxon>
        <taxon>Gammaproteobacteria</taxon>
        <taxon>Lysobacterales</taxon>
        <taxon>Rhodanobacteraceae</taxon>
        <taxon>Dyella</taxon>
    </lineage>
</organism>
<feature type="transmembrane region" description="Helical" evidence="2">
    <location>
        <begin position="633"/>
        <end position="655"/>
    </location>
</feature>
<dbReference type="NCBIfam" id="NF041559">
    <property type="entry name" value="BTH_I2691_fam"/>
    <property type="match status" value="1"/>
</dbReference>
<feature type="transmembrane region" description="Helical" evidence="2">
    <location>
        <begin position="795"/>
        <end position="816"/>
    </location>
</feature>
<name>A0ABV2K3W3_9GAMM</name>
<protein>
    <recommendedName>
        <fullName evidence="3">Toxin VasX N-terminal region domain-containing protein</fullName>
    </recommendedName>
</protein>
<evidence type="ECO:0000259" key="3">
    <source>
        <dbReference type="Pfam" id="PF20249"/>
    </source>
</evidence>
<evidence type="ECO:0000256" key="1">
    <source>
        <dbReference type="SAM" id="MobiDB-lite"/>
    </source>
</evidence>
<keyword evidence="5" id="KW-1185">Reference proteome</keyword>
<feature type="transmembrane region" description="Helical" evidence="2">
    <location>
        <begin position="676"/>
        <end position="701"/>
    </location>
</feature>
<evidence type="ECO:0000313" key="4">
    <source>
        <dbReference type="EMBL" id="MET3654758.1"/>
    </source>
</evidence>
<dbReference type="InterPro" id="IPR048126">
    <property type="entry name" value="Toxin_VasX"/>
</dbReference>
<dbReference type="RefSeq" id="WP_354016100.1">
    <property type="nucleotide sequence ID" value="NZ_JBEPMU010000009.1"/>
</dbReference>
<feature type="transmembrane region" description="Helical" evidence="2">
    <location>
        <begin position="761"/>
        <end position="789"/>
    </location>
</feature>
<evidence type="ECO:0000313" key="5">
    <source>
        <dbReference type="Proteomes" id="UP001549184"/>
    </source>
</evidence>
<sequence length="991" mass="107413">MAGGATSSPSCSSRIPIVPVRYAVLPGDPGAKPYAYAASGYALDQGLPTLKEATYTLRALRPGYVYVYMSGPQGEKLVIHEYDGQGKYRELTYTGLENYHKRDAYHEGGASYWVWADTCPDTAKDVWIGYSTHLWTNAITTKVMANKSWRQRLMQPLDMHELTNGEKKPSSQKHVLPASALSTWVEDYKPKAQRVPLAWSACFSQDELPLQVILAQAANYPSTQPRVPVAVALYDAEGLTLELGLTVAARRHQALDLKNALLAPTAKSDSAGLPACMRLDVEKVQPASADFLRKNTVALLLDQTLRGMYKGGNTPTSRDPDALAKLRGESSRAQPAGRRASSDSERTYDVLTDNELSPDGARFAKRIDEAAYKKFLAERDAADQQLKGLLERLAAACANQDAWLATAEIANLEKPYSLAAAFSSYDREHKVSAQGLEQTIALCIHNMGNCLLGQDGKDPRYKRLENWVDDKGSPIYMGLAAYNPFKLAIEQLKQKDDVKGTLLSASATVINELRAKFEDVSGATDLIAETTTTVLMKRLKGQTRWDKSRNLRQRVQAAATEAEMQDVLGLLAARYGVTDHLPAAEAKFTNEVQALIDSGMARAVENKKTVQVATSSRTVTLTETKTVVVRPTLAGWGKTGTLGALNFAVLYFNYVNLMSTYKDITSHYSNENATNLASAIFGTMGSLGAAMVSVRVVQVGILSTIATRLPGVGYQLAVKSFLSSVAFTRAMGYPAIALGLLTDGMKASRLGRGGNVEAAGYTAGGGLAMAIGGFALTEGLIGFAGGVAWIPVVGWGAAAVALVGAALIGTALWLYGKADAANNRPMELWVTRSVFGNRMGDDSSRNEADYRPRTFVNLSEELQGWYQACFGPVLLNAEAAKQLGWTGVDSTFEHNWLEANAAEFTVLLPGYILGQSLWDYEISVPPRPGERLPLAVYRDAVPNQRITPHGLLVHYRRAITTGNNLQLRLTYRPNQGLSEAAEVAASFVFGG</sequence>
<dbReference type="EMBL" id="JBEPMU010000009">
    <property type="protein sequence ID" value="MET3654758.1"/>
    <property type="molecule type" value="Genomic_DNA"/>
</dbReference>
<gene>
    <name evidence="4" type="ORF">ABIC75_004506</name>
</gene>
<dbReference type="InterPro" id="IPR046864">
    <property type="entry name" value="VasX_N"/>
</dbReference>
<reference evidence="4 5" key="1">
    <citation type="submission" date="2024-06" db="EMBL/GenBank/DDBJ databases">
        <title>Sorghum-associated microbial communities from plants grown in Nebraska, USA.</title>
        <authorList>
            <person name="Schachtman D."/>
        </authorList>
    </citation>
    <scope>NUCLEOTIDE SEQUENCE [LARGE SCALE GENOMIC DNA]</scope>
    <source>
        <strain evidence="4 5">1073</strain>
    </source>
</reference>
<proteinExistence type="predicted"/>
<dbReference type="Pfam" id="PF20249">
    <property type="entry name" value="VasX_N"/>
    <property type="match status" value="1"/>
</dbReference>
<comment type="caution">
    <text evidence="4">The sequence shown here is derived from an EMBL/GenBank/DDBJ whole genome shotgun (WGS) entry which is preliminary data.</text>
</comment>
<feature type="region of interest" description="Disordered" evidence="1">
    <location>
        <begin position="327"/>
        <end position="347"/>
    </location>
</feature>